<accession>A0ABR2SXU1</accession>
<feature type="compositionally biased region" description="Polar residues" evidence="1">
    <location>
        <begin position="1"/>
        <end position="21"/>
    </location>
</feature>
<dbReference type="Proteomes" id="UP001396334">
    <property type="component" value="Unassembled WGS sequence"/>
</dbReference>
<sequence length="206" mass="22926">MVESETTVESTRNSKSDTVSSNEEEKVDQSCGGEFKETLALDGVESREGKSRGVEEPTECKEGNEVDHTISVQGQLGEDLDLGSDKGCGLEARPLRNFTPLNGLVSNRVEGVAETNSVVKLGSKELVGRGANGQVFEQKKSWADRINEKVNSGHFDSRDSIEEDNTEDESGRGFLTELEDIKGKKEEDESEEIRFPFRYPKHEYFR</sequence>
<proteinExistence type="predicted"/>
<organism evidence="2 3">
    <name type="scientific">Hibiscus sabdariffa</name>
    <name type="common">roselle</name>
    <dbReference type="NCBI Taxonomy" id="183260"/>
    <lineage>
        <taxon>Eukaryota</taxon>
        <taxon>Viridiplantae</taxon>
        <taxon>Streptophyta</taxon>
        <taxon>Embryophyta</taxon>
        <taxon>Tracheophyta</taxon>
        <taxon>Spermatophyta</taxon>
        <taxon>Magnoliopsida</taxon>
        <taxon>eudicotyledons</taxon>
        <taxon>Gunneridae</taxon>
        <taxon>Pentapetalae</taxon>
        <taxon>rosids</taxon>
        <taxon>malvids</taxon>
        <taxon>Malvales</taxon>
        <taxon>Malvaceae</taxon>
        <taxon>Malvoideae</taxon>
        <taxon>Hibiscus</taxon>
    </lineage>
</organism>
<keyword evidence="3" id="KW-1185">Reference proteome</keyword>
<protein>
    <submittedName>
        <fullName evidence="2">Uncharacterized protein</fullName>
    </submittedName>
</protein>
<feature type="region of interest" description="Disordered" evidence="1">
    <location>
        <begin position="1"/>
        <end position="80"/>
    </location>
</feature>
<evidence type="ECO:0000313" key="2">
    <source>
        <dbReference type="EMBL" id="KAK9029999.1"/>
    </source>
</evidence>
<evidence type="ECO:0000313" key="3">
    <source>
        <dbReference type="Proteomes" id="UP001396334"/>
    </source>
</evidence>
<evidence type="ECO:0000256" key="1">
    <source>
        <dbReference type="SAM" id="MobiDB-lite"/>
    </source>
</evidence>
<gene>
    <name evidence="2" type="ORF">V6N11_031437</name>
</gene>
<name>A0ABR2SXU1_9ROSI</name>
<feature type="region of interest" description="Disordered" evidence="1">
    <location>
        <begin position="152"/>
        <end position="193"/>
    </location>
</feature>
<feature type="compositionally biased region" description="Basic and acidic residues" evidence="1">
    <location>
        <begin position="179"/>
        <end position="193"/>
    </location>
</feature>
<reference evidence="2 3" key="1">
    <citation type="journal article" date="2024" name="G3 (Bethesda)">
        <title>Genome assembly of Hibiscus sabdariffa L. provides insights into metabolisms of medicinal natural products.</title>
        <authorList>
            <person name="Kim T."/>
        </authorList>
    </citation>
    <scope>NUCLEOTIDE SEQUENCE [LARGE SCALE GENOMIC DNA]</scope>
    <source>
        <strain evidence="2">TK-2024</strain>
        <tissue evidence="2">Old leaves</tissue>
    </source>
</reference>
<dbReference type="EMBL" id="JBBPBN010000010">
    <property type="protein sequence ID" value="KAK9029999.1"/>
    <property type="molecule type" value="Genomic_DNA"/>
</dbReference>
<comment type="caution">
    <text evidence="2">The sequence shown here is derived from an EMBL/GenBank/DDBJ whole genome shotgun (WGS) entry which is preliminary data.</text>
</comment>
<feature type="compositionally biased region" description="Basic and acidic residues" evidence="1">
    <location>
        <begin position="23"/>
        <end position="68"/>
    </location>
</feature>